<dbReference type="SUPFAM" id="SSF52540">
    <property type="entry name" value="P-loop containing nucleoside triphosphate hydrolases"/>
    <property type="match status" value="1"/>
</dbReference>
<dbReference type="PANTHER" id="PTHR10605:SF56">
    <property type="entry name" value="BIFUNCTIONAL HEPARAN SULFATE N-DEACETYLASE_N-SULFOTRANSFERASE"/>
    <property type="match status" value="1"/>
</dbReference>
<sequence length="292" mass="33767">MAKPDFIIIGAMKCATSTLHGQLAQQAGIFMTTPKEPNFFSDDEHYQRGFAWYESLFDGANPGDLCGESSTHYTKLPDYPYCVERLAAYLPNVKLIYVMRHPIDRLVSHYIHQWSQSQFTGDINYCVDHYPELIAYSCYAKQLKPYLEAFGSDAILPVFFEAIKANPEQQLSRIAQFIGYQHEVVWQHNLAPENISQERIRKFPGYQWLIESKLMSTLRRALVPESIRDKVKKNLTMQQRPELDSAHLARLTQCFNEDLLQLGDWLDLEINCANFQVVAQFDSPRLISGYQR</sequence>
<evidence type="ECO:0000259" key="3">
    <source>
        <dbReference type="Pfam" id="PF00685"/>
    </source>
</evidence>
<organism evidence="4 5">
    <name type="scientific">Methylocucumis oryzae</name>
    <dbReference type="NCBI Taxonomy" id="1632867"/>
    <lineage>
        <taxon>Bacteria</taxon>
        <taxon>Pseudomonadati</taxon>
        <taxon>Pseudomonadota</taxon>
        <taxon>Gammaproteobacteria</taxon>
        <taxon>Methylococcales</taxon>
        <taxon>Methylococcaceae</taxon>
        <taxon>Methylocucumis</taxon>
    </lineage>
</organism>
<gene>
    <name evidence="4" type="ORF">VZ94_12535</name>
</gene>
<name>A0A0F3IHV0_9GAMM</name>
<evidence type="ECO:0000313" key="5">
    <source>
        <dbReference type="Proteomes" id="UP000033684"/>
    </source>
</evidence>
<dbReference type="Pfam" id="PF00685">
    <property type="entry name" value="Sulfotransfer_1"/>
    <property type="match status" value="1"/>
</dbReference>
<keyword evidence="2" id="KW-0325">Glycoprotein</keyword>
<comment type="caution">
    <text evidence="4">The sequence shown here is derived from an EMBL/GenBank/DDBJ whole genome shotgun (WGS) entry which is preliminary data.</text>
</comment>
<keyword evidence="5" id="KW-1185">Reference proteome</keyword>
<evidence type="ECO:0000256" key="1">
    <source>
        <dbReference type="ARBA" id="ARBA00022679"/>
    </source>
</evidence>
<feature type="domain" description="Sulfotransferase" evidence="3">
    <location>
        <begin position="4"/>
        <end position="246"/>
    </location>
</feature>
<dbReference type="InterPro" id="IPR037359">
    <property type="entry name" value="NST/OST"/>
</dbReference>
<dbReference type="InterPro" id="IPR000863">
    <property type="entry name" value="Sulfotransferase_dom"/>
</dbReference>
<evidence type="ECO:0000256" key="2">
    <source>
        <dbReference type="ARBA" id="ARBA00023180"/>
    </source>
</evidence>
<dbReference type="PATRIC" id="fig|1632867.3.peg.742"/>
<keyword evidence="1 4" id="KW-0808">Transferase</keyword>
<reference evidence="4 5" key="2">
    <citation type="journal article" date="2016" name="Microb. Ecol.">
        <title>Genome Characteristics of a Novel Type I Methanotroph (Sn10-6) Isolated from a Flooded Indian Rice Field.</title>
        <authorList>
            <person name="Rahalkar M.C."/>
            <person name="Pandit P.S."/>
            <person name="Dhakephalkar P.K."/>
            <person name="Pore S."/>
            <person name="Arora P."/>
            <person name="Kapse N."/>
        </authorList>
    </citation>
    <scope>NUCLEOTIDE SEQUENCE [LARGE SCALE GENOMIC DNA]</scope>
    <source>
        <strain evidence="4 5">Sn10-6</strain>
    </source>
</reference>
<dbReference type="EMBL" id="LAJX01000122">
    <property type="protein sequence ID" value="KJV06247.1"/>
    <property type="molecule type" value="Genomic_DNA"/>
</dbReference>
<reference evidence="5" key="1">
    <citation type="submission" date="2015-03" db="EMBL/GenBank/DDBJ databases">
        <title>Draft genome sequence of a novel methanotroph (Sn10-6) isolated from flooded ricefield rhizosphere in India.</title>
        <authorList>
            <person name="Pandit P.S."/>
            <person name="Pore S.D."/>
            <person name="Arora P."/>
            <person name="Kapse N.G."/>
            <person name="Dhakephalkar P.K."/>
            <person name="Rahalkar M.C."/>
        </authorList>
    </citation>
    <scope>NUCLEOTIDE SEQUENCE [LARGE SCALE GENOMIC DNA]</scope>
    <source>
        <strain evidence="5">Sn10-6</strain>
    </source>
</reference>
<dbReference type="AlphaFoldDB" id="A0A0F3IHV0"/>
<dbReference type="InterPro" id="IPR027417">
    <property type="entry name" value="P-loop_NTPase"/>
</dbReference>
<dbReference type="GO" id="GO:0008146">
    <property type="term" value="F:sulfotransferase activity"/>
    <property type="evidence" value="ECO:0007669"/>
    <property type="project" value="InterPro"/>
</dbReference>
<dbReference type="OrthoDB" id="9075305at2"/>
<protein>
    <submittedName>
        <fullName evidence="4">Sulfotransferase</fullName>
    </submittedName>
</protein>
<dbReference type="Proteomes" id="UP000033684">
    <property type="component" value="Unassembled WGS sequence"/>
</dbReference>
<proteinExistence type="predicted"/>
<accession>A0A0F3IHV0</accession>
<evidence type="ECO:0000313" key="4">
    <source>
        <dbReference type="EMBL" id="KJV06247.1"/>
    </source>
</evidence>
<dbReference type="PANTHER" id="PTHR10605">
    <property type="entry name" value="HEPARAN SULFATE SULFOTRANSFERASE"/>
    <property type="match status" value="1"/>
</dbReference>
<dbReference type="RefSeq" id="WP_045779486.1">
    <property type="nucleotide sequence ID" value="NZ_LAJX01000122.1"/>
</dbReference>
<dbReference type="Gene3D" id="3.40.50.300">
    <property type="entry name" value="P-loop containing nucleotide triphosphate hydrolases"/>
    <property type="match status" value="1"/>
</dbReference>